<name>A0A150QMC0_SORCE</name>
<protein>
    <submittedName>
        <fullName evidence="2">Uncharacterized protein</fullName>
    </submittedName>
</protein>
<comment type="caution">
    <text evidence="2">The sequence shown here is derived from an EMBL/GenBank/DDBJ whole genome shotgun (WGS) entry which is preliminary data.</text>
</comment>
<gene>
    <name evidence="2" type="ORF">BE15_12685</name>
</gene>
<dbReference type="EMBL" id="JEMA01000512">
    <property type="protein sequence ID" value="KYF68972.1"/>
    <property type="molecule type" value="Genomic_DNA"/>
</dbReference>
<reference evidence="2 3" key="1">
    <citation type="submission" date="2014-02" db="EMBL/GenBank/DDBJ databases">
        <title>The small core and large imbalanced accessory genome model reveals a collaborative survival strategy of Sorangium cellulosum strains in nature.</title>
        <authorList>
            <person name="Han K."/>
            <person name="Peng R."/>
            <person name="Blom J."/>
            <person name="Li Y.-Z."/>
        </authorList>
    </citation>
    <scope>NUCLEOTIDE SEQUENCE [LARGE SCALE GENOMIC DNA]</scope>
    <source>
        <strain evidence="2 3">So0008-312</strain>
    </source>
</reference>
<organism evidence="2 3">
    <name type="scientific">Sorangium cellulosum</name>
    <name type="common">Polyangium cellulosum</name>
    <dbReference type="NCBI Taxonomy" id="56"/>
    <lineage>
        <taxon>Bacteria</taxon>
        <taxon>Pseudomonadati</taxon>
        <taxon>Myxococcota</taxon>
        <taxon>Polyangia</taxon>
        <taxon>Polyangiales</taxon>
        <taxon>Polyangiaceae</taxon>
        <taxon>Sorangium</taxon>
    </lineage>
</organism>
<sequence>MSGERRSSPGSTRIETKHDAAAALPERAADDAEPGGGAPAVLREAGLVSGPYAGGPPQA</sequence>
<proteinExistence type="predicted"/>
<accession>A0A150QMC0</accession>
<evidence type="ECO:0000313" key="3">
    <source>
        <dbReference type="Proteomes" id="UP000075260"/>
    </source>
</evidence>
<evidence type="ECO:0000256" key="1">
    <source>
        <dbReference type="SAM" id="MobiDB-lite"/>
    </source>
</evidence>
<feature type="region of interest" description="Disordered" evidence="1">
    <location>
        <begin position="1"/>
        <end position="59"/>
    </location>
</feature>
<evidence type="ECO:0000313" key="2">
    <source>
        <dbReference type="EMBL" id="KYF68972.1"/>
    </source>
</evidence>
<dbReference type="AlphaFoldDB" id="A0A150QMC0"/>
<dbReference type="Proteomes" id="UP000075260">
    <property type="component" value="Unassembled WGS sequence"/>
</dbReference>